<dbReference type="InterPro" id="IPR023772">
    <property type="entry name" value="DNA-bd_HTH_TetR-type_CS"/>
</dbReference>
<keyword evidence="1 2" id="KW-0238">DNA-binding</keyword>
<accession>A0A7X0RL56</accession>
<name>A0A7X0RL56_9BACL</name>
<dbReference type="SUPFAM" id="SSF46689">
    <property type="entry name" value="Homeodomain-like"/>
    <property type="match status" value="1"/>
</dbReference>
<gene>
    <name evidence="4" type="ORF">H7C19_02235</name>
</gene>
<dbReference type="GO" id="GO:0003677">
    <property type="term" value="F:DNA binding"/>
    <property type="evidence" value="ECO:0007669"/>
    <property type="project" value="UniProtKB-UniRule"/>
</dbReference>
<evidence type="ECO:0000256" key="1">
    <source>
        <dbReference type="ARBA" id="ARBA00023125"/>
    </source>
</evidence>
<dbReference type="PANTHER" id="PTHR43479">
    <property type="entry name" value="ACREF/ENVCD OPERON REPRESSOR-RELATED"/>
    <property type="match status" value="1"/>
</dbReference>
<organism evidence="4 5">
    <name type="scientific">Cohnella nanjingensis</name>
    <dbReference type="NCBI Taxonomy" id="1387779"/>
    <lineage>
        <taxon>Bacteria</taxon>
        <taxon>Bacillati</taxon>
        <taxon>Bacillota</taxon>
        <taxon>Bacilli</taxon>
        <taxon>Bacillales</taxon>
        <taxon>Paenibacillaceae</taxon>
        <taxon>Cohnella</taxon>
    </lineage>
</organism>
<dbReference type="AlphaFoldDB" id="A0A7X0RL56"/>
<proteinExistence type="predicted"/>
<dbReference type="InterPro" id="IPR050624">
    <property type="entry name" value="HTH-type_Tx_Regulator"/>
</dbReference>
<feature type="domain" description="HTH tetR-type" evidence="3">
    <location>
        <begin position="2"/>
        <end position="62"/>
    </location>
</feature>
<dbReference type="RefSeq" id="WP_185140903.1">
    <property type="nucleotide sequence ID" value="NZ_JACJVP010000001.1"/>
</dbReference>
<dbReference type="PANTHER" id="PTHR43479:SF22">
    <property type="entry name" value="TRANSCRIPTIONAL REGULATOR, TETR FAMILY"/>
    <property type="match status" value="1"/>
</dbReference>
<dbReference type="InterPro" id="IPR001647">
    <property type="entry name" value="HTH_TetR"/>
</dbReference>
<dbReference type="Pfam" id="PF00440">
    <property type="entry name" value="TetR_N"/>
    <property type="match status" value="1"/>
</dbReference>
<protein>
    <submittedName>
        <fullName evidence="4">Helix-turn-helix transcriptional regulator</fullName>
    </submittedName>
</protein>
<dbReference type="Gene3D" id="1.10.357.10">
    <property type="entry name" value="Tetracycline Repressor, domain 2"/>
    <property type="match status" value="1"/>
</dbReference>
<dbReference type="PROSITE" id="PS50977">
    <property type="entry name" value="HTH_TETR_2"/>
    <property type="match status" value="1"/>
</dbReference>
<evidence type="ECO:0000259" key="3">
    <source>
        <dbReference type="PROSITE" id="PS50977"/>
    </source>
</evidence>
<keyword evidence="5" id="KW-1185">Reference proteome</keyword>
<dbReference type="PRINTS" id="PR00455">
    <property type="entry name" value="HTHTETR"/>
</dbReference>
<comment type="caution">
    <text evidence="4">The sequence shown here is derived from an EMBL/GenBank/DDBJ whole genome shotgun (WGS) entry which is preliminary data.</text>
</comment>
<evidence type="ECO:0000256" key="2">
    <source>
        <dbReference type="PROSITE-ProRule" id="PRU00335"/>
    </source>
</evidence>
<evidence type="ECO:0000313" key="4">
    <source>
        <dbReference type="EMBL" id="MBB6669498.1"/>
    </source>
</evidence>
<dbReference type="PROSITE" id="PS01081">
    <property type="entry name" value="HTH_TETR_1"/>
    <property type="match status" value="1"/>
</dbReference>
<dbReference type="Proteomes" id="UP000547209">
    <property type="component" value="Unassembled WGS sequence"/>
</dbReference>
<reference evidence="4 5" key="1">
    <citation type="submission" date="2020-08" db="EMBL/GenBank/DDBJ databases">
        <title>Cohnella phylogeny.</title>
        <authorList>
            <person name="Dunlap C."/>
        </authorList>
    </citation>
    <scope>NUCLEOTIDE SEQUENCE [LARGE SCALE GENOMIC DNA]</scope>
    <source>
        <strain evidence="4 5">DSM 28246</strain>
    </source>
</reference>
<dbReference type="EMBL" id="JACJVP010000001">
    <property type="protein sequence ID" value="MBB6669498.1"/>
    <property type="molecule type" value="Genomic_DNA"/>
</dbReference>
<feature type="DNA-binding region" description="H-T-H motif" evidence="2">
    <location>
        <begin position="25"/>
        <end position="44"/>
    </location>
</feature>
<evidence type="ECO:0000313" key="5">
    <source>
        <dbReference type="Proteomes" id="UP000547209"/>
    </source>
</evidence>
<sequence>MSLLKQRIMASAMRFFSEKGYMSTSMQDIANDCGIAKGSLYKYFASKEDLLIEVYDARVRDMYDKAEAIQADQTLQPRMRLIRGTLLQLQYFAELNFSIEEYQDLPMQENGKFIPFCHRLRARQLNYYKECLISAYGQQLEGHVWDVIAVYLGMMKEITQFTNVMNQPLDLEDAAVFIVDRMDDIAAGVVKKESPNLLKSSVITEYVQSGLRGATVTAAEQRRYLFETLTSAIEELTVQNTRKEELNGAVQLLQEEVQKDRPKRILIDILLGHLRSQHELISIIGQIGKLVAKEAVELRSPASQNR</sequence>
<dbReference type="InterPro" id="IPR009057">
    <property type="entry name" value="Homeodomain-like_sf"/>
</dbReference>